<feature type="domain" description="N-acetyltransferase" evidence="1">
    <location>
        <begin position="7"/>
        <end position="142"/>
    </location>
</feature>
<dbReference type="PROSITE" id="PS51186">
    <property type="entry name" value="GNAT"/>
    <property type="match status" value="1"/>
</dbReference>
<dbReference type="InterPro" id="IPR000182">
    <property type="entry name" value="GNAT_dom"/>
</dbReference>
<evidence type="ECO:0000313" key="2">
    <source>
        <dbReference type="EMBL" id="UVS69362.1"/>
    </source>
</evidence>
<dbReference type="GeneID" id="74945453"/>
<dbReference type="EC" id="2.3.1.-" evidence="2"/>
<dbReference type="Pfam" id="PF00583">
    <property type="entry name" value="Acetyltransf_1"/>
    <property type="match status" value="1"/>
</dbReference>
<sequence>MDSRDGFIIRSMKRQELDLALGWAAGEGWNPGLHDADAFYDFDPGGYLVGLLSGVPVGCISAVAYGSKFGFLGLYIVKPEHRGKGFGTELWHQAMRRLGSRNVGLDGVVGRQRNYERKGFVLAHRNIRYELAGGEKMAMPDNNVVDLRQYSIGAVAEYEKGLFPATRARFLEKWLNPPQGIALGYVDDDDDSSDKLAGYGVIRKCARGFKIGPLFADTQRGARKLLSGLAGHAAGEPVYIDIPEANRAAVDLAKEAGMNKVFETARMYNASKPDLDISRIYGMTTLELG</sequence>
<dbReference type="Gene3D" id="3.40.630.90">
    <property type="match status" value="1"/>
</dbReference>
<evidence type="ECO:0000259" key="1">
    <source>
        <dbReference type="PROSITE" id="PS51186"/>
    </source>
</evidence>
<reference evidence="2" key="1">
    <citation type="submission" date="2022-08" db="EMBL/GenBank/DDBJ databases">
        <title>Dynamic responses of ammonia-oxidizing microbial communities induced by reactive oxygen species (ROS) in fluctuating redox aquifers.</title>
        <authorList>
            <person name="Wang P."/>
            <person name="Wang H."/>
        </authorList>
    </citation>
    <scope>NUCLEOTIDE SEQUENCE</scope>
    <source>
        <strain evidence="2">PLX03</strain>
    </source>
</reference>
<dbReference type="GO" id="GO:0016747">
    <property type="term" value="F:acyltransferase activity, transferring groups other than amino-acyl groups"/>
    <property type="evidence" value="ECO:0007669"/>
    <property type="project" value="InterPro"/>
</dbReference>
<dbReference type="PANTHER" id="PTHR47237:SF1">
    <property type="entry name" value="SLL0310 PROTEIN"/>
    <property type="match status" value="1"/>
</dbReference>
<dbReference type="CDD" id="cd04301">
    <property type="entry name" value="NAT_SF"/>
    <property type="match status" value="1"/>
</dbReference>
<dbReference type="Proteomes" id="UP001059771">
    <property type="component" value="Chromosome"/>
</dbReference>
<organism evidence="2">
    <name type="scientific">Nitrososphaera viennensis</name>
    <dbReference type="NCBI Taxonomy" id="1034015"/>
    <lineage>
        <taxon>Archaea</taxon>
        <taxon>Nitrososphaerota</taxon>
        <taxon>Nitrososphaeria</taxon>
        <taxon>Nitrososphaerales</taxon>
        <taxon>Nitrososphaeraceae</taxon>
        <taxon>Nitrososphaera</taxon>
    </lineage>
</organism>
<dbReference type="InterPro" id="IPR052729">
    <property type="entry name" value="Acyl/Acetyltrans_Enzymes"/>
</dbReference>
<proteinExistence type="predicted"/>
<gene>
    <name evidence="2" type="ORF">NWT39_00915</name>
</gene>
<dbReference type="AlphaFoldDB" id="A0A977NME9"/>
<name>A0A977NME9_9ARCH</name>
<dbReference type="RefSeq" id="WP_227717423.1">
    <property type="nucleotide sequence ID" value="NZ_CP103305.1"/>
</dbReference>
<keyword evidence="2" id="KW-0808">Transferase</keyword>
<dbReference type="Gene3D" id="3.40.630.30">
    <property type="match status" value="1"/>
</dbReference>
<dbReference type="SUPFAM" id="SSF55729">
    <property type="entry name" value="Acyl-CoA N-acyltransferases (Nat)"/>
    <property type="match status" value="1"/>
</dbReference>
<accession>A0A977NME9</accession>
<dbReference type="InterPro" id="IPR016181">
    <property type="entry name" value="Acyl_CoA_acyltransferase"/>
</dbReference>
<dbReference type="EMBL" id="CP103305">
    <property type="protein sequence ID" value="UVS69362.1"/>
    <property type="molecule type" value="Genomic_DNA"/>
</dbReference>
<keyword evidence="2" id="KW-0012">Acyltransferase</keyword>
<dbReference type="PANTHER" id="PTHR47237">
    <property type="entry name" value="SLL0310 PROTEIN"/>
    <property type="match status" value="1"/>
</dbReference>
<dbReference type="InterPro" id="IPR041496">
    <property type="entry name" value="YitH/HolE_GNAT"/>
</dbReference>
<dbReference type="Pfam" id="PF18014">
    <property type="entry name" value="Acetyltransf_18"/>
    <property type="match status" value="1"/>
</dbReference>
<protein>
    <submittedName>
        <fullName evidence="2">GNAT family N-acetyltransferase</fullName>
        <ecNumber evidence="2">2.3.1.-</ecNumber>
    </submittedName>
</protein>